<proteinExistence type="predicted"/>
<evidence type="ECO:0000313" key="1">
    <source>
        <dbReference type="EMBL" id="CAJ2665458.1"/>
    </source>
</evidence>
<reference evidence="1" key="1">
    <citation type="submission" date="2023-10" db="EMBL/GenBank/DDBJ databases">
        <authorList>
            <person name="Rodriguez Cubillos JULIANA M."/>
            <person name="De Vega J."/>
        </authorList>
    </citation>
    <scope>NUCLEOTIDE SEQUENCE</scope>
</reference>
<name>A0ACB0L7S8_TRIPR</name>
<evidence type="ECO:0000313" key="2">
    <source>
        <dbReference type="Proteomes" id="UP001177021"/>
    </source>
</evidence>
<keyword evidence="2" id="KW-1185">Reference proteome</keyword>
<organism evidence="1 2">
    <name type="scientific">Trifolium pratense</name>
    <name type="common">Red clover</name>
    <dbReference type="NCBI Taxonomy" id="57577"/>
    <lineage>
        <taxon>Eukaryota</taxon>
        <taxon>Viridiplantae</taxon>
        <taxon>Streptophyta</taxon>
        <taxon>Embryophyta</taxon>
        <taxon>Tracheophyta</taxon>
        <taxon>Spermatophyta</taxon>
        <taxon>Magnoliopsida</taxon>
        <taxon>eudicotyledons</taxon>
        <taxon>Gunneridae</taxon>
        <taxon>Pentapetalae</taxon>
        <taxon>rosids</taxon>
        <taxon>fabids</taxon>
        <taxon>Fabales</taxon>
        <taxon>Fabaceae</taxon>
        <taxon>Papilionoideae</taxon>
        <taxon>50 kb inversion clade</taxon>
        <taxon>NPAAA clade</taxon>
        <taxon>Hologalegina</taxon>
        <taxon>IRL clade</taxon>
        <taxon>Trifolieae</taxon>
        <taxon>Trifolium</taxon>
    </lineage>
</organism>
<protein>
    <submittedName>
        <fullName evidence="1">Uncharacterized protein</fullName>
    </submittedName>
</protein>
<dbReference type="Proteomes" id="UP001177021">
    <property type="component" value="Unassembled WGS sequence"/>
</dbReference>
<accession>A0ACB0L7S8</accession>
<sequence>MHNIQMTLWILIGAATIGVILVAFLTAYFIYLRSASLQNEVTFGKLLKKISCPKIPIKEVYAATNHLNEMNIIGKGTSGKVYKGTLKNNQQVAVKQIINDDGNIQTFVREVTSLSHIIHPNLVSLLGCAVEGDACFLIYELCHNGSLSEWLFGKNKVLSWIKRLEIAIDSARGLWFLHTYQGGCIVHHDIKAKAFTRNGSITEFADPRLEGNYCEEAFDFTLQLALSCTSLNQQRPSMEQVVNTLEKALLISKGRKIFTKETLQDLNIPNGP</sequence>
<comment type="caution">
    <text evidence="1">The sequence shown here is derived from an EMBL/GenBank/DDBJ whole genome shotgun (WGS) entry which is preliminary data.</text>
</comment>
<dbReference type="EMBL" id="CASHSV030000513">
    <property type="protein sequence ID" value="CAJ2665458.1"/>
    <property type="molecule type" value="Genomic_DNA"/>
</dbReference>
<gene>
    <name evidence="1" type="ORF">MILVUS5_LOCUS30437</name>
</gene>